<organism evidence="6 7">
    <name type="scientific">Cinnamomum micranthum f. kanehirae</name>
    <dbReference type="NCBI Taxonomy" id="337451"/>
    <lineage>
        <taxon>Eukaryota</taxon>
        <taxon>Viridiplantae</taxon>
        <taxon>Streptophyta</taxon>
        <taxon>Embryophyta</taxon>
        <taxon>Tracheophyta</taxon>
        <taxon>Spermatophyta</taxon>
        <taxon>Magnoliopsida</taxon>
        <taxon>Magnoliidae</taxon>
        <taxon>Laurales</taxon>
        <taxon>Lauraceae</taxon>
        <taxon>Cinnamomum</taxon>
    </lineage>
</organism>
<dbReference type="Proteomes" id="UP000283530">
    <property type="component" value="Unassembled WGS sequence"/>
</dbReference>
<evidence type="ECO:0000256" key="4">
    <source>
        <dbReference type="ARBA" id="ARBA00023136"/>
    </source>
</evidence>
<evidence type="ECO:0000256" key="3">
    <source>
        <dbReference type="ARBA" id="ARBA00022989"/>
    </source>
</evidence>
<dbReference type="EMBL" id="QPKB01000006">
    <property type="protein sequence ID" value="RWR87047.1"/>
    <property type="molecule type" value="Genomic_DNA"/>
</dbReference>
<comment type="caution">
    <text evidence="6">The sequence shown here is derived from an EMBL/GenBank/DDBJ whole genome shotgun (WGS) entry which is preliminary data.</text>
</comment>
<proteinExistence type="predicted"/>
<dbReference type="AlphaFoldDB" id="A0A3S3MNV8"/>
<dbReference type="OrthoDB" id="1896682at2759"/>
<keyword evidence="7" id="KW-1185">Reference proteome</keyword>
<feature type="transmembrane region" description="Helical" evidence="5">
    <location>
        <begin position="12"/>
        <end position="32"/>
    </location>
</feature>
<dbReference type="GO" id="GO:0045492">
    <property type="term" value="P:xylan biosynthetic process"/>
    <property type="evidence" value="ECO:0007669"/>
    <property type="project" value="InterPro"/>
</dbReference>
<gene>
    <name evidence="6" type="ORF">CKAN_01597700</name>
</gene>
<keyword evidence="3 5" id="KW-1133">Transmembrane helix</keyword>
<name>A0A3S3MNV8_9MAGN</name>
<keyword evidence="4 5" id="KW-0472">Membrane</keyword>
<sequence>MMRLTLTERPWFVAMATMIIFCGALFLSITRLTSDRSFLCSLTPSSFSSSGSTTSSASHLDVILHYATSRTVPQQSILEIRESLDVLKRLSPCNFLVFGLGHDSIMWSSFNPRGTTLFLEEDPTWFSSVLKDAPSLRAHTVRYPTRLSQADSLLSHSRSEPACNPRGTHLKGNKRCRLALTDLPDEVYDREWDLIMIDAPRGYAGDLPGRMGAIYSAAVMAWNRKGEGVTHVFLHDVDRRVEKLYAEAFLCRKYRVGAIGRLWHFAIPPAGNGSAGTGFC</sequence>
<reference evidence="6 7" key="1">
    <citation type="journal article" date="2019" name="Nat. Plants">
        <title>Stout camphor tree genome fills gaps in understanding of flowering plant genome evolution.</title>
        <authorList>
            <person name="Chaw S.M."/>
            <person name="Liu Y.C."/>
            <person name="Wu Y.W."/>
            <person name="Wang H.Y."/>
            <person name="Lin C.I."/>
            <person name="Wu C.S."/>
            <person name="Ke H.M."/>
            <person name="Chang L.Y."/>
            <person name="Hsu C.Y."/>
            <person name="Yang H.T."/>
            <person name="Sudianto E."/>
            <person name="Hsu M.H."/>
            <person name="Wu K.P."/>
            <person name="Wang L.N."/>
            <person name="Leebens-Mack J.H."/>
            <person name="Tsai I.J."/>
        </authorList>
    </citation>
    <scope>NUCLEOTIDE SEQUENCE [LARGE SCALE GENOMIC DNA]</scope>
    <source>
        <strain evidence="7">cv. Chaw 1501</strain>
        <tissue evidence="6">Young leaves</tissue>
    </source>
</reference>
<comment type="subcellular location">
    <subcellularLocation>
        <location evidence="1">Golgi apparatus membrane</location>
        <topology evidence="1">Single-pass membrane protein</topology>
    </subcellularLocation>
</comment>
<dbReference type="STRING" id="337451.A0A3S3MNV8"/>
<evidence type="ECO:0000256" key="1">
    <source>
        <dbReference type="ARBA" id="ARBA00004194"/>
    </source>
</evidence>
<evidence type="ECO:0000256" key="5">
    <source>
        <dbReference type="SAM" id="Phobius"/>
    </source>
</evidence>
<protein>
    <submittedName>
        <fullName evidence="6">Putative polysaccharide biosynthesis protein</fullName>
    </submittedName>
</protein>
<dbReference type="NCBIfam" id="TIGR01627">
    <property type="entry name" value="A_thal_3515"/>
    <property type="match status" value="1"/>
</dbReference>
<evidence type="ECO:0000256" key="2">
    <source>
        <dbReference type="ARBA" id="ARBA00022692"/>
    </source>
</evidence>
<dbReference type="PANTHER" id="PTHR31444">
    <property type="entry name" value="OS11G0490100 PROTEIN"/>
    <property type="match status" value="1"/>
</dbReference>
<dbReference type="GO" id="GO:0000139">
    <property type="term" value="C:Golgi membrane"/>
    <property type="evidence" value="ECO:0007669"/>
    <property type="project" value="UniProtKB-SubCell"/>
</dbReference>
<accession>A0A3S3MNV8</accession>
<evidence type="ECO:0000313" key="7">
    <source>
        <dbReference type="Proteomes" id="UP000283530"/>
    </source>
</evidence>
<dbReference type="InterPro" id="IPR006514">
    <property type="entry name" value="IRX15/GXM/AGM"/>
</dbReference>
<keyword evidence="2 5" id="KW-0812">Transmembrane</keyword>
<dbReference type="Pfam" id="PF21729">
    <property type="entry name" value="IRX15_IRX15L_GXM"/>
    <property type="match status" value="1"/>
</dbReference>
<evidence type="ECO:0000313" key="6">
    <source>
        <dbReference type="EMBL" id="RWR87047.1"/>
    </source>
</evidence>